<accession>A0A094L5Q7</accession>
<feature type="chain" id="PRO_5001906648" description="Transporter" evidence="1">
    <location>
        <begin position="30"/>
        <end position="422"/>
    </location>
</feature>
<keyword evidence="3" id="KW-1185">Reference proteome</keyword>
<evidence type="ECO:0000313" key="2">
    <source>
        <dbReference type="EMBL" id="KFZ30058.1"/>
    </source>
</evidence>
<evidence type="ECO:0008006" key="4">
    <source>
        <dbReference type="Google" id="ProtNLM"/>
    </source>
</evidence>
<dbReference type="eggNOG" id="COG1538">
    <property type="taxonomic scope" value="Bacteria"/>
</dbReference>
<proteinExistence type="predicted"/>
<organism evidence="2 3">
    <name type="scientific">Pseudidiomarina salinarum</name>
    <dbReference type="NCBI Taxonomy" id="435908"/>
    <lineage>
        <taxon>Bacteria</taxon>
        <taxon>Pseudomonadati</taxon>
        <taxon>Pseudomonadota</taxon>
        <taxon>Gammaproteobacteria</taxon>
        <taxon>Alteromonadales</taxon>
        <taxon>Idiomarinaceae</taxon>
        <taxon>Pseudidiomarina</taxon>
    </lineage>
</organism>
<dbReference type="Proteomes" id="UP000054363">
    <property type="component" value="Unassembled WGS sequence"/>
</dbReference>
<feature type="signal peptide" evidence="1">
    <location>
        <begin position="1"/>
        <end position="29"/>
    </location>
</feature>
<dbReference type="STRING" id="435908.IDSA_05805"/>
<dbReference type="Gene3D" id="1.20.1600.10">
    <property type="entry name" value="Outer membrane efflux proteins (OEP)"/>
    <property type="match status" value="1"/>
</dbReference>
<evidence type="ECO:0000313" key="3">
    <source>
        <dbReference type="Proteomes" id="UP000054363"/>
    </source>
</evidence>
<dbReference type="AlphaFoldDB" id="A0A094L5Q7"/>
<dbReference type="SUPFAM" id="SSF56954">
    <property type="entry name" value="Outer membrane efflux proteins (OEP)"/>
    <property type="match status" value="1"/>
</dbReference>
<protein>
    <recommendedName>
        <fullName evidence="4">Transporter</fullName>
    </recommendedName>
</protein>
<dbReference type="EMBL" id="JPER01000011">
    <property type="protein sequence ID" value="KFZ30058.1"/>
    <property type="molecule type" value="Genomic_DNA"/>
</dbReference>
<reference evidence="2 3" key="1">
    <citation type="submission" date="2014-06" db="EMBL/GenBank/DDBJ databases">
        <title>The draft genome sequence of Idiomarina salinarum ISL-52.</title>
        <authorList>
            <person name="Du J."/>
            <person name="Shao Z."/>
        </authorList>
    </citation>
    <scope>NUCLEOTIDE SEQUENCE [LARGE SCALE GENOMIC DNA]</scope>
    <source>
        <strain evidence="2 3">ISL-52</strain>
    </source>
</reference>
<evidence type="ECO:0000256" key="1">
    <source>
        <dbReference type="SAM" id="SignalP"/>
    </source>
</evidence>
<name>A0A094L5Q7_9GAMM</name>
<keyword evidence="1" id="KW-0732">Signal</keyword>
<gene>
    <name evidence="2" type="ORF">IDSA_05805</name>
</gene>
<sequence>MDKLMMYRKIATAAVVFTALTSFILPASAQVATRDSVAGMTEQQVIQAFMRHQRMQQWLDSQKSAIDAERQGAALLSNPEAEIVYEPMTFDDGSEENETAIWLTQRFAAWGARAHRQQAADYKALAESADMQIKVRDQLTGLRLDLYHLKLLQARYFAHQQWVEQLAGLVSMSEQQVAAGEQSKLAHFRLQQELSAARLTLIDIEQQVIGKSAELEQVTGMAIVDIAEPLLPAHLNHETLNTLSPPTETPELRLLSAQQKQLEAQGAAARSKALPEVSVGVGLRQIDNSQGSHSEAAFQVGVELPLFERGQYQSARYEQLLSAVAIEHERARQALLQRFGMVKGQLKAALAGVKQAQLPNVDTMLKTATEAYWLGEISVSELIDIQSTQIELSEQQLTQEFAARKYWITLQALLQQPMENLR</sequence>
<comment type="caution">
    <text evidence="2">The sequence shown here is derived from an EMBL/GenBank/DDBJ whole genome shotgun (WGS) entry which is preliminary data.</text>
</comment>
<dbReference type="GO" id="GO:0015562">
    <property type="term" value="F:efflux transmembrane transporter activity"/>
    <property type="evidence" value="ECO:0007669"/>
    <property type="project" value="InterPro"/>
</dbReference>